<protein>
    <recommendedName>
        <fullName evidence="14">cholesterol 7-desaturase</fullName>
        <ecNumber evidence="14">1.14.19.21</ecNumber>
    </recommendedName>
</protein>
<dbReference type="Gene3D" id="2.102.10.10">
    <property type="entry name" value="Rieske [2Fe-2S] iron-sulphur domain"/>
    <property type="match status" value="1"/>
</dbReference>
<dbReference type="Proteomes" id="UP001558652">
    <property type="component" value="Unassembled WGS sequence"/>
</dbReference>
<reference evidence="18 19" key="1">
    <citation type="submission" date="2024-07" db="EMBL/GenBank/DDBJ databases">
        <title>Chromosome-level genome assembly of the water stick insect Ranatra chinensis (Heteroptera: Nepidae).</title>
        <authorList>
            <person name="Liu X."/>
        </authorList>
    </citation>
    <scope>NUCLEOTIDE SEQUENCE [LARGE SCALE GENOMIC DNA]</scope>
    <source>
        <strain evidence="18">Cailab_2021Rc</strain>
        <tissue evidence="18">Muscle</tissue>
    </source>
</reference>
<keyword evidence="19" id="KW-1185">Reference proteome</keyword>
<comment type="catalytic activity">
    <reaction evidence="15">
        <text>cholesterol + NADH + O2 + H(+) = 7-dehydrocholesterol + NAD(+) + 2 H2O</text>
        <dbReference type="Rhea" id="RHEA:51644"/>
        <dbReference type="ChEBI" id="CHEBI:15377"/>
        <dbReference type="ChEBI" id="CHEBI:15378"/>
        <dbReference type="ChEBI" id="CHEBI:15379"/>
        <dbReference type="ChEBI" id="CHEBI:16113"/>
        <dbReference type="ChEBI" id="CHEBI:17759"/>
        <dbReference type="ChEBI" id="CHEBI:57540"/>
        <dbReference type="ChEBI" id="CHEBI:57945"/>
        <dbReference type="EC" id="1.14.19.21"/>
    </reaction>
    <physiologicalReaction direction="left-to-right" evidence="15">
        <dbReference type="Rhea" id="RHEA:51645"/>
    </physiologicalReaction>
</comment>
<comment type="caution">
    <text evidence="18">The sequence shown here is derived from an EMBL/GenBank/DDBJ whole genome shotgun (WGS) entry which is preliminary data.</text>
</comment>
<keyword evidence="6" id="KW-0479">Metal-binding</keyword>
<dbReference type="Pfam" id="PF00355">
    <property type="entry name" value="Rieske"/>
    <property type="match status" value="1"/>
</dbReference>
<comment type="pathway">
    <text evidence="12">Steroid hormone biosynthesis; dafachronic acid biosynthesis.</text>
</comment>
<comment type="catalytic activity">
    <reaction evidence="16">
        <text>cholesterol + NADPH + O2 + H(+) = 7-dehydrocholesterol + NADP(+) + 2 H2O</text>
        <dbReference type="Rhea" id="RHEA:45024"/>
        <dbReference type="ChEBI" id="CHEBI:15377"/>
        <dbReference type="ChEBI" id="CHEBI:15378"/>
        <dbReference type="ChEBI" id="CHEBI:15379"/>
        <dbReference type="ChEBI" id="CHEBI:16113"/>
        <dbReference type="ChEBI" id="CHEBI:17759"/>
        <dbReference type="ChEBI" id="CHEBI:57783"/>
        <dbReference type="ChEBI" id="CHEBI:58349"/>
        <dbReference type="EC" id="1.14.19.21"/>
    </reaction>
    <physiologicalReaction direction="left-to-right" evidence="16">
        <dbReference type="Rhea" id="RHEA:45025"/>
    </physiologicalReaction>
</comment>
<keyword evidence="11" id="KW-0472">Membrane</keyword>
<evidence type="ECO:0000256" key="5">
    <source>
        <dbReference type="ARBA" id="ARBA00022714"/>
    </source>
</evidence>
<evidence type="ECO:0000256" key="4">
    <source>
        <dbReference type="ARBA" id="ARBA00022692"/>
    </source>
</evidence>
<evidence type="ECO:0000256" key="8">
    <source>
        <dbReference type="ARBA" id="ARBA00023002"/>
    </source>
</evidence>
<keyword evidence="4" id="KW-0812">Transmembrane</keyword>
<keyword evidence="7" id="KW-1133">Transmembrane helix</keyword>
<dbReference type="GO" id="GO:0046872">
    <property type="term" value="F:metal ion binding"/>
    <property type="evidence" value="ECO:0007669"/>
    <property type="project" value="UniProtKB-KW"/>
</dbReference>
<evidence type="ECO:0000256" key="15">
    <source>
        <dbReference type="ARBA" id="ARBA00047853"/>
    </source>
</evidence>
<comment type="cofactor">
    <cofactor evidence="1">
        <name>Fe cation</name>
        <dbReference type="ChEBI" id="CHEBI:24875"/>
    </cofactor>
</comment>
<dbReference type="GO" id="GO:0051537">
    <property type="term" value="F:2 iron, 2 sulfur cluster binding"/>
    <property type="evidence" value="ECO:0007669"/>
    <property type="project" value="UniProtKB-KW"/>
</dbReference>
<evidence type="ECO:0000256" key="12">
    <source>
        <dbReference type="ARBA" id="ARBA00025712"/>
    </source>
</evidence>
<dbReference type="PANTHER" id="PTHR21266:SF32">
    <property type="entry name" value="CHOLESTEROL 7-DESATURASE NVD"/>
    <property type="match status" value="1"/>
</dbReference>
<dbReference type="EC" id="1.14.19.21" evidence="14"/>
<dbReference type="GO" id="GO:0016020">
    <property type="term" value="C:membrane"/>
    <property type="evidence" value="ECO:0007669"/>
    <property type="project" value="UniProtKB-SubCell"/>
</dbReference>
<dbReference type="AlphaFoldDB" id="A0ABD0YY66"/>
<keyword evidence="8" id="KW-0560">Oxidoreductase</keyword>
<comment type="subcellular location">
    <subcellularLocation>
        <location evidence="2">Membrane</location>
    </subcellularLocation>
</comment>
<proteinExistence type="inferred from homology"/>
<keyword evidence="10" id="KW-0411">Iron-sulfur</keyword>
<evidence type="ECO:0000256" key="3">
    <source>
        <dbReference type="ARBA" id="ARBA00004972"/>
    </source>
</evidence>
<comment type="similarity">
    <text evidence="13">Belongs to the cholesterol 7-desaturase family.</text>
</comment>
<organism evidence="18 19">
    <name type="scientific">Ranatra chinensis</name>
    <dbReference type="NCBI Taxonomy" id="642074"/>
    <lineage>
        <taxon>Eukaryota</taxon>
        <taxon>Metazoa</taxon>
        <taxon>Ecdysozoa</taxon>
        <taxon>Arthropoda</taxon>
        <taxon>Hexapoda</taxon>
        <taxon>Insecta</taxon>
        <taxon>Pterygota</taxon>
        <taxon>Neoptera</taxon>
        <taxon>Paraneoptera</taxon>
        <taxon>Hemiptera</taxon>
        <taxon>Heteroptera</taxon>
        <taxon>Panheteroptera</taxon>
        <taxon>Nepomorpha</taxon>
        <taxon>Nepidae</taxon>
        <taxon>Ranatrinae</taxon>
        <taxon>Ranatra</taxon>
    </lineage>
</organism>
<dbReference type="InterPro" id="IPR045605">
    <property type="entry name" value="KshA-like_C"/>
</dbReference>
<evidence type="ECO:0000256" key="2">
    <source>
        <dbReference type="ARBA" id="ARBA00004370"/>
    </source>
</evidence>
<evidence type="ECO:0000256" key="1">
    <source>
        <dbReference type="ARBA" id="ARBA00001962"/>
    </source>
</evidence>
<dbReference type="Gene3D" id="3.90.380.10">
    <property type="entry name" value="Naphthalene 1,2-dioxygenase Alpha Subunit, Chain A, domain 1"/>
    <property type="match status" value="1"/>
</dbReference>
<evidence type="ECO:0000256" key="14">
    <source>
        <dbReference type="ARBA" id="ARBA00026095"/>
    </source>
</evidence>
<dbReference type="PROSITE" id="PS51296">
    <property type="entry name" value="RIESKE"/>
    <property type="match status" value="1"/>
</dbReference>
<sequence length="334" mass="38411">MIAESDSIKPGQVIHVIALGENLAVFRTNDGKCHALDAYCPHLGANMAIGGKVNNDCLQCPFHHWRFSGEDGKCVAVPYSQKVPKFAQVKKWLTCEVNDFIFLWYHAEGEEPNWYPEDIPQLKSKKYIYRGRNQFIVNCHVQEVSENGGDLSHFQAVHTASVLSGSDLRFFEKACLHFFRHNWSATWEPSSEPGRHHVGISKLSHQITLFGKLKLATCLVDVYQNGPGYVELYFKTSFGPMVLLQTVTPVEPLLQKIVHRIYCPPLLSLYASFALFAESIMIERDIMVWNHKKYIDKPLLVKEDKTLAKHRRWFSQFYSENSPLFSSRKENMDW</sequence>
<evidence type="ECO:0000259" key="17">
    <source>
        <dbReference type="PROSITE" id="PS51296"/>
    </source>
</evidence>
<feature type="domain" description="Rieske" evidence="17">
    <location>
        <begin position="1"/>
        <end position="103"/>
    </location>
</feature>
<dbReference type="InterPro" id="IPR017941">
    <property type="entry name" value="Rieske_2Fe-2S"/>
</dbReference>
<accession>A0ABD0YY66</accession>
<evidence type="ECO:0000256" key="10">
    <source>
        <dbReference type="ARBA" id="ARBA00023014"/>
    </source>
</evidence>
<gene>
    <name evidence="18" type="ORF">AAG570_013076</name>
</gene>
<evidence type="ECO:0000256" key="11">
    <source>
        <dbReference type="ARBA" id="ARBA00023136"/>
    </source>
</evidence>
<keyword evidence="9" id="KW-0408">Iron</keyword>
<dbReference type="EMBL" id="JBFDAA010000008">
    <property type="protein sequence ID" value="KAL1130138.1"/>
    <property type="molecule type" value="Genomic_DNA"/>
</dbReference>
<evidence type="ECO:0000256" key="7">
    <source>
        <dbReference type="ARBA" id="ARBA00022989"/>
    </source>
</evidence>
<evidence type="ECO:0000256" key="6">
    <source>
        <dbReference type="ARBA" id="ARBA00022723"/>
    </source>
</evidence>
<name>A0ABD0YY66_9HEMI</name>
<dbReference type="InterPro" id="IPR050584">
    <property type="entry name" value="Cholesterol_7-desaturase"/>
</dbReference>
<evidence type="ECO:0000256" key="16">
    <source>
        <dbReference type="ARBA" id="ARBA00049548"/>
    </source>
</evidence>
<dbReference type="Pfam" id="PF19298">
    <property type="entry name" value="KshA_C"/>
    <property type="match status" value="1"/>
</dbReference>
<evidence type="ECO:0000313" key="18">
    <source>
        <dbReference type="EMBL" id="KAL1130138.1"/>
    </source>
</evidence>
<evidence type="ECO:0000256" key="13">
    <source>
        <dbReference type="ARBA" id="ARBA00025729"/>
    </source>
</evidence>
<dbReference type="PANTHER" id="PTHR21266">
    <property type="entry name" value="IRON-SULFUR DOMAIN CONTAINING PROTEIN"/>
    <property type="match status" value="1"/>
</dbReference>
<evidence type="ECO:0000313" key="19">
    <source>
        <dbReference type="Proteomes" id="UP001558652"/>
    </source>
</evidence>
<dbReference type="SUPFAM" id="SSF55961">
    <property type="entry name" value="Bet v1-like"/>
    <property type="match status" value="1"/>
</dbReference>
<comment type="pathway">
    <text evidence="3">Hormone biosynthesis.</text>
</comment>
<dbReference type="SUPFAM" id="SSF50022">
    <property type="entry name" value="ISP domain"/>
    <property type="match status" value="1"/>
</dbReference>
<dbReference type="InterPro" id="IPR036922">
    <property type="entry name" value="Rieske_2Fe-2S_sf"/>
</dbReference>
<evidence type="ECO:0000256" key="9">
    <source>
        <dbReference type="ARBA" id="ARBA00023004"/>
    </source>
</evidence>
<dbReference type="GO" id="GO:0170056">
    <property type="term" value="F:cholesterol 7-desaturase [NAD(P)H] activity"/>
    <property type="evidence" value="ECO:0007669"/>
    <property type="project" value="UniProtKB-EC"/>
</dbReference>
<keyword evidence="5" id="KW-0001">2Fe-2S</keyword>